<dbReference type="InterPro" id="IPR036400">
    <property type="entry name" value="Cyt_B5-like_heme/steroid_sf"/>
</dbReference>
<keyword evidence="8" id="KW-1185">Reference proteome</keyword>
<keyword evidence="3" id="KW-0408">Iron</keyword>
<evidence type="ECO:0000256" key="4">
    <source>
        <dbReference type="ARBA" id="ARBA00038168"/>
    </source>
</evidence>
<dbReference type="AlphaFoldDB" id="A0A5R9BBX1"/>
<dbReference type="GO" id="GO:0046872">
    <property type="term" value="F:metal ion binding"/>
    <property type="evidence" value="ECO:0007669"/>
    <property type="project" value="UniProtKB-KW"/>
</dbReference>
<dbReference type="SMART" id="SM01117">
    <property type="entry name" value="Cyt-b5"/>
    <property type="match status" value="1"/>
</dbReference>
<dbReference type="OrthoDB" id="8173637at2"/>
<evidence type="ECO:0000256" key="5">
    <source>
        <dbReference type="SAM" id="MobiDB-lite"/>
    </source>
</evidence>
<name>A0A5R9BBX1_9MICC</name>
<sequence>MAEVEDNDAPDSCWAVMDGAVYDLTAWIDEHPGGGARIEQLCGTDASEAFDAQHGGQENPEEQLSEFEIGVLSD</sequence>
<dbReference type="GO" id="GO:0020037">
    <property type="term" value="F:heme binding"/>
    <property type="evidence" value="ECO:0007669"/>
    <property type="project" value="TreeGrafter"/>
</dbReference>
<dbReference type="Proteomes" id="UP000310458">
    <property type="component" value="Unassembled WGS sequence"/>
</dbReference>
<feature type="region of interest" description="Disordered" evidence="5">
    <location>
        <begin position="51"/>
        <end position="74"/>
    </location>
</feature>
<dbReference type="EMBL" id="VAVZ01000013">
    <property type="protein sequence ID" value="TLP98125.1"/>
    <property type="molecule type" value="Genomic_DNA"/>
</dbReference>
<evidence type="ECO:0000259" key="6">
    <source>
        <dbReference type="PROSITE" id="PS50255"/>
    </source>
</evidence>
<accession>A0A5R9BBX1</accession>
<evidence type="ECO:0000313" key="7">
    <source>
        <dbReference type="EMBL" id="TLP98125.1"/>
    </source>
</evidence>
<proteinExistence type="inferred from homology"/>
<dbReference type="Pfam" id="PF00173">
    <property type="entry name" value="Cyt-b5"/>
    <property type="match status" value="1"/>
</dbReference>
<dbReference type="PANTHER" id="PTHR19359">
    <property type="entry name" value="CYTOCHROME B5"/>
    <property type="match status" value="1"/>
</dbReference>
<protein>
    <submittedName>
        <fullName evidence="7">Cytochrome b5 domain-containing protein</fullName>
    </submittedName>
</protein>
<comment type="caution">
    <text evidence="7">The sequence shown here is derived from an EMBL/GenBank/DDBJ whole genome shotgun (WGS) entry which is preliminary data.</text>
</comment>
<evidence type="ECO:0000256" key="3">
    <source>
        <dbReference type="ARBA" id="ARBA00023004"/>
    </source>
</evidence>
<reference evidence="7 8" key="1">
    <citation type="submission" date="2019-05" db="EMBL/GenBank/DDBJ databases">
        <title>Nesterenkonia sp. GY074 isolated from the Southern Atlantic Ocean.</title>
        <authorList>
            <person name="Zhang G."/>
        </authorList>
    </citation>
    <scope>NUCLEOTIDE SEQUENCE [LARGE SCALE GENOMIC DNA]</scope>
    <source>
        <strain evidence="7 8">GY074</strain>
    </source>
</reference>
<dbReference type="PROSITE" id="PS50255">
    <property type="entry name" value="CYTOCHROME_B5_2"/>
    <property type="match status" value="1"/>
</dbReference>
<feature type="domain" description="Cytochrome b5 heme-binding" evidence="6">
    <location>
        <begin position="1"/>
        <end position="73"/>
    </location>
</feature>
<dbReference type="SUPFAM" id="SSF55856">
    <property type="entry name" value="Cytochrome b5-like heme/steroid binding domain"/>
    <property type="match status" value="1"/>
</dbReference>
<evidence type="ECO:0000256" key="2">
    <source>
        <dbReference type="ARBA" id="ARBA00022723"/>
    </source>
</evidence>
<dbReference type="Gene3D" id="3.10.120.10">
    <property type="entry name" value="Cytochrome b5-like heme/steroid binding domain"/>
    <property type="match status" value="1"/>
</dbReference>
<keyword evidence="1" id="KW-0349">Heme</keyword>
<keyword evidence="2" id="KW-0479">Metal-binding</keyword>
<dbReference type="PRINTS" id="PR00363">
    <property type="entry name" value="CYTOCHROMEB5"/>
</dbReference>
<dbReference type="GO" id="GO:0016020">
    <property type="term" value="C:membrane"/>
    <property type="evidence" value="ECO:0007669"/>
    <property type="project" value="TreeGrafter"/>
</dbReference>
<evidence type="ECO:0000313" key="8">
    <source>
        <dbReference type="Proteomes" id="UP000310458"/>
    </source>
</evidence>
<dbReference type="InterPro" id="IPR050668">
    <property type="entry name" value="Cytochrome_b5"/>
</dbReference>
<evidence type="ECO:0000256" key="1">
    <source>
        <dbReference type="ARBA" id="ARBA00022617"/>
    </source>
</evidence>
<organism evidence="7 8">
    <name type="scientific">Nesterenkonia salmonea</name>
    <dbReference type="NCBI Taxonomy" id="1804987"/>
    <lineage>
        <taxon>Bacteria</taxon>
        <taxon>Bacillati</taxon>
        <taxon>Actinomycetota</taxon>
        <taxon>Actinomycetes</taxon>
        <taxon>Micrococcales</taxon>
        <taxon>Micrococcaceae</taxon>
        <taxon>Nesterenkonia</taxon>
    </lineage>
</organism>
<comment type="similarity">
    <text evidence="4">Belongs to the cytochrome b5 family.</text>
</comment>
<gene>
    <name evidence="7" type="ORF">FEF26_06105</name>
</gene>
<dbReference type="InterPro" id="IPR001199">
    <property type="entry name" value="Cyt_B5-like_heme/steroid-bd"/>
</dbReference>